<dbReference type="EMBL" id="WTPW01000038">
    <property type="protein sequence ID" value="KAF0555751.1"/>
    <property type="molecule type" value="Genomic_DNA"/>
</dbReference>
<evidence type="ECO:0000313" key="1">
    <source>
        <dbReference type="EMBL" id="KAF0555751.1"/>
    </source>
</evidence>
<name>A0A8H4EUS4_GIGMA</name>
<organism evidence="1 2">
    <name type="scientific">Gigaspora margarita</name>
    <dbReference type="NCBI Taxonomy" id="4874"/>
    <lineage>
        <taxon>Eukaryota</taxon>
        <taxon>Fungi</taxon>
        <taxon>Fungi incertae sedis</taxon>
        <taxon>Mucoromycota</taxon>
        <taxon>Glomeromycotina</taxon>
        <taxon>Glomeromycetes</taxon>
        <taxon>Diversisporales</taxon>
        <taxon>Gigasporaceae</taxon>
        <taxon>Gigaspora</taxon>
    </lineage>
</organism>
<dbReference type="Proteomes" id="UP000439903">
    <property type="component" value="Unassembled WGS sequence"/>
</dbReference>
<reference evidence="1 2" key="1">
    <citation type="journal article" date="2019" name="Environ. Microbiol.">
        <title>At the nexus of three kingdoms: the genome of the mycorrhizal fungus Gigaspora margarita provides insights into plant, endobacterial and fungal interactions.</title>
        <authorList>
            <person name="Venice F."/>
            <person name="Ghignone S."/>
            <person name="Salvioli di Fossalunga A."/>
            <person name="Amselem J."/>
            <person name="Novero M."/>
            <person name="Xianan X."/>
            <person name="Sedzielewska Toro K."/>
            <person name="Morin E."/>
            <person name="Lipzen A."/>
            <person name="Grigoriev I.V."/>
            <person name="Henrissat B."/>
            <person name="Martin F.M."/>
            <person name="Bonfante P."/>
        </authorList>
    </citation>
    <scope>NUCLEOTIDE SEQUENCE [LARGE SCALE GENOMIC DNA]</scope>
    <source>
        <strain evidence="1 2">BEG34</strain>
    </source>
</reference>
<evidence type="ECO:0000313" key="2">
    <source>
        <dbReference type="Proteomes" id="UP000439903"/>
    </source>
</evidence>
<dbReference type="AlphaFoldDB" id="A0A8H4EUS4"/>
<accession>A0A8H4EUS4</accession>
<sequence length="132" mass="14775">MFSLAHAKCDNIGGPCSMFSTIFSSVPLLATKETLPSDTQDGFTAIHVKTTIEEKTTYNTKIDYILQSGDYFASTQYWVRTIGTFVVNQTDNIGFPNKNLSYGHVNSCYNFTVILSEDDTKKIHACKFHLNV</sequence>
<keyword evidence="2" id="KW-1185">Reference proteome</keyword>
<proteinExistence type="predicted"/>
<gene>
    <name evidence="1" type="ORF">F8M41_016748</name>
</gene>
<comment type="caution">
    <text evidence="1">The sequence shown here is derived from an EMBL/GenBank/DDBJ whole genome shotgun (WGS) entry which is preliminary data.</text>
</comment>
<protein>
    <submittedName>
        <fullName evidence="1">Uncharacterized protein</fullName>
    </submittedName>
</protein>